<dbReference type="EMBL" id="JBJQOH010000004">
    <property type="protein sequence ID" value="KAL3688382.1"/>
    <property type="molecule type" value="Genomic_DNA"/>
</dbReference>
<name>A0ABD3HA46_9MARC</name>
<evidence type="ECO:0000256" key="1">
    <source>
        <dbReference type="SAM" id="MobiDB-lite"/>
    </source>
</evidence>
<organism evidence="2 3">
    <name type="scientific">Riccia sorocarpa</name>
    <dbReference type="NCBI Taxonomy" id="122646"/>
    <lineage>
        <taxon>Eukaryota</taxon>
        <taxon>Viridiplantae</taxon>
        <taxon>Streptophyta</taxon>
        <taxon>Embryophyta</taxon>
        <taxon>Marchantiophyta</taxon>
        <taxon>Marchantiopsida</taxon>
        <taxon>Marchantiidae</taxon>
        <taxon>Marchantiales</taxon>
        <taxon>Ricciaceae</taxon>
        <taxon>Riccia</taxon>
    </lineage>
</organism>
<accession>A0ABD3HA46</accession>
<proteinExistence type="predicted"/>
<evidence type="ECO:0000313" key="2">
    <source>
        <dbReference type="EMBL" id="KAL3688382.1"/>
    </source>
</evidence>
<dbReference type="AlphaFoldDB" id="A0ABD3HA46"/>
<sequence>MAGNVSNGVGKRRNSDSMVVLAAMNTNQKASVSCPVTRRSSEVVCQFDPPKDGFDSSRRSSSSSTAFSVSTMFLTNSNESSISSRSSRVPSISSSDSSAVPSEKSDSSRVSQSVSKSSSSSSTSRVGSDSSRVSVLTLNSSPVSDLSSATIGLLKDGSESVSSRFSNSPSLPSKTSSTRSSAISSTLKAIDEVHDIVQESSSTDTTTLVNYIQTPTLGAEKIEIKLYPVPGIVWFPVAKVTQSPIQER</sequence>
<protein>
    <submittedName>
        <fullName evidence="2">Uncharacterized protein</fullName>
    </submittedName>
</protein>
<feature type="region of interest" description="Disordered" evidence="1">
    <location>
        <begin position="26"/>
        <end position="63"/>
    </location>
</feature>
<gene>
    <name evidence="2" type="ORF">R1sor_014691</name>
</gene>
<feature type="region of interest" description="Disordered" evidence="1">
    <location>
        <begin position="159"/>
        <end position="179"/>
    </location>
</feature>
<reference evidence="2 3" key="1">
    <citation type="submission" date="2024-09" db="EMBL/GenBank/DDBJ databases">
        <title>Chromosome-scale assembly of Riccia sorocarpa.</title>
        <authorList>
            <person name="Paukszto L."/>
        </authorList>
    </citation>
    <scope>NUCLEOTIDE SEQUENCE [LARGE SCALE GENOMIC DNA]</scope>
    <source>
        <strain evidence="2">LP-2024</strain>
        <tissue evidence="2">Aerial parts of the thallus</tissue>
    </source>
</reference>
<evidence type="ECO:0000313" key="3">
    <source>
        <dbReference type="Proteomes" id="UP001633002"/>
    </source>
</evidence>
<feature type="compositionally biased region" description="Basic and acidic residues" evidence="1">
    <location>
        <begin position="49"/>
        <end position="58"/>
    </location>
</feature>
<dbReference type="Proteomes" id="UP001633002">
    <property type="component" value="Unassembled WGS sequence"/>
</dbReference>
<keyword evidence="3" id="KW-1185">Reference proteome</keyword>
<feature type="region of interest" description="Disordered" evidence="1">
    <location>
        <begin position="78"/>
        <end position="134"/>
    </location>
</feature>
<comment type="caution">
    <text evidence="2">The sequence shown here is derived from an EMBL/GenBank/DDBJ whole genome shotgun (WGS) entry which is preliminary data.</text>
</comment>